<sequence>MSLMKESGNGESTEKKGFTNFETLAAYIWRILCPVDIRECHRAGICYVNSEGAQRKTTLGDWRHLAMLEKVDFGWKEAVNSMPVPCGFVQDPAS</sequence>
<evidence type="ECO:0000313" key="1">
    <source>
        <dbReference type="EMBL" id="KHN39231.1"/>
    </source>
</evidence>
<dbReference type="Proteomes" id="UP000053555">
    <property type="component" value="Unassembled WGS sequence"/>
</dbReference>
<organism evidence="1">
    <name type="scientific">Glycine soja</name>
    <name type="common">Wild soybean</name>
    <dbReference type="NCBI Taxonomy" id="3848"/>
    <lineage>
        <taxon>Eukaryota</taxon>
        <taxon>Viridiplantae</taxon>
        <taxon>Streptophyta</taxon>
        <taxon>Embryophyta</taxon>
        <taxon>Tracheophyta</taxon>
        <taxon>Spermatophyta</taxon>
        <taxon>Magnoliopsida</taxon>
        <taxon>eudicotyledons</taxon>
        <taxon>Gunneridae</taxon>
        <taxon>Pentapetalae</taxon>
        <taxon>rosids</taxon>
        <taxon>fabids</taxon>
        <taxon>Fabales</taxon>
        <taxon>Fabaceae</taxon>
        <taxon>Papilionoideae</taxon>
        <taxon>50 kb inversion clade</taxon>
        <taxon>NPAAA clade</taxon>
        <taxon>indigoferoid/millettioid clade</taxon>
        <taxon>Phaseoleae</taxon>
        <taxon>Glycine</taxon>
        <taxon>Glycine subgen. Soja</taxon>
    </lineage>
</organism>
<proteinExistence type="predicted"/>
<dbReference type="AlphaFoldDB" id="A0A0B2RXR2"/>
<accession>A0A0B2RXR2</accession>
<name>A0A0B2RXR2_GLYSO</name>
<reference evidence="1" key="1">
    <citation type="submission" date="2014-07" db="EMBL/GenBank/DDBJ databases">
        <title>Identification of a novel salt tolerance gene in wild soybean by whole-genome sequencing.</title>
        <authorList>
            <person name="Lam H.-M."/>
            <person name="Qi X."/>
            <person name="Li M.-W."/>
            <person name="Liu X."/>
            <person name="Xie M."/>
            <person name="Ni M."/>
            <person name="Xu X."/>
        </authorList>
    </citation>
    <scope>NUCLEOTIDE SEQUENCE [LARGE SCALE GENOMIC DNA]</scope>
    <source>
        <tissue evidence="1">Root</tissue>
    </source>
</reference>
<protein>
    <submittedName>
        <fullName evidence="1">Uncharacterized protein</fullName>
    </submittedName>
</protein>
<gene>
    <name evidence="1" type="ORF">glysoja_028036</name>
</gene>
<dbReference type="EMBL" id="KN646348">
    <property type="protein sequence ID" value="KHN39231.1"/>
    <property type="molecule type" value="Genomic_DNA"/>
</dbReference>